<reference evidence="1 2" key="1">
    <citation type="submission" date="2019-01" db="EMBL/GenBank/DDBJ databases">
        <title>Draft genome sequences of Candidatus Mycoplasma haemohominis SWG34-3 identified from a patient with pyrexia, anemia and liver dysfunction.</title>
        <authorList>
            <person name="Sekizuka T."/>
            <person name="Hattori N."/>
            <person name="Katano H."/>
            <person name="Takuma T."/>
            <person name="Ito T."/>
            <person name="Arai N."/>
            <person name="Yanai R."/>
            <person name="Ishii S."/>
            <person name="Miura Y."/>
            <person name="Tokunaga T."/>
            <person name="Watanabe H."/>
            <person name="Nomura N."/>
            <person name="Eguchi J."/>
            <person name="Arai T."/>
            <person name="Hasegawa H."/>
            <person name="Nakamaki T."/>
            <person name="Wakita T."/>
            <person name="Niki Y."/>
            <person name="Kuroda M."/>
        </authorList>
    </citation>
    <scope>NUCLEOTIDE SEQUENCE [LARGE SCALE GENOMIC DNA]</scope>
    <source>
        <strain evidence="1">SWG34-3</strain>
    </source>
</reference>
<proteinExistence type="predicted"/>
<dbReference type="Proteomes" id="UP000324831">
    <property type="component" value="Unassembled WGS sequence"/>
</dbReference>
<comment type="caution">
    <text evidence="1">The sequence shown here is derived from an EMBL/GenBank/DDBJ whole genome shotgun (WGS) entry which is preliminary data.</text>
</comment>
<organism evidence="1 2">
    <name type="scientific">Candidatus Mycoplasma haematohominis</name>
    <dbReference type="NCBI Taxonomy" id="1494318"/>
    <lineage>
        <taxon>Bacteria</taxon>
        <taxon>Bacillati</taxon>
        <taxon>Mycoplasmatota</taxon>
        <taxon>Mollicutes</taxon>
        <taxon>Mycoplasmataceae</taxon>
        <taxon>Mycoplasma</taxon>
    </lineage>
</organism>
<accession>A0A478FUQ9</accession>
<gene>
    <name evidence="1" type="ORF">MHSWG343_10840</name>
</gene>
<evidence type="ECO:0000313" key="2">
    <source>
        <dbReference type="Proteomes" id="UP000324831"/>
    </source>
</evidence>
<dbReference type="EMBL" id="BIMN01000012">
    <property type="protein sequence ID" value="GCE64076.1"/>
    <property type="molecule type" value="Genomic_DNA"/>
</dbReference>
<evidence type="ECO:0000313" key="1">
    <source>
        <dbReference type="EMBL" id="GCE64076.1"/>
    </source>
</evidence>
<protein>
    <submittedName>
        <fullName evidence="1">Uncharacterized protein</fullName>
    </submittedName>
</protein>
<sequence>MSTQAIGAAAAGTAVIGGGGATIAYAAGAFNGEKKTTPKIYENFLEYAKERGLGNVILSLAEIKTKLAEKTNSPTYKETIKDNLNNMTSTVTGVQKSVDGDFAEDPNKDEEISQFTHKWCEVVSKKKKTGNGNDKSWLGAEIEQDSEFDPFQKICLKTQEGQQ</sequence>
<dbReference type="AlphaFoldDB" id="A0A478FUQ9"/>
<name>A0A478FUQ9_9MOLU</name>